<dbReference type="GeneID" id="45765868"/>
<evidence type="ECO:0000313" key="4">
    <source>
        <dbReference type="Proteomes" id="UP000037962"/>
    </source>
</evidence>
<evidence type="ECO:0000313" key="1">
    <source>
        <dbReference type="EMBL" id="KPG02929.1"/>
    </source>
</evidence>
<evidence type="ECO:0000313" key="2">
    <source>
        <dbReference type="EMBL" id="KPG26488.1"/>
    </source>
</evidence>
<name>A0A7V8RU47_9MYCO</name>
<keyword evidence="4" id="KW-1185">Reference proteome</keyword>
<dbReference type="AlphaFoldDB" id="A0A7V8RU47"/>
<dbReference type="EMBL" id="LJFS01000045">
    <property type="protein sequence ID" value="KPG26488.1"/>
    <property type="molecule type" value="Genomic_DNA"/>
</dbReference>
<evidence type="ECO:0000313" key="3">
    <source>
        <dbReference type="Proteomes" id="UP000037843"/>
    </source>
</evidence>
<dbReference type="RefSeq" id="WP_043077913.1">
    <property type="nucleotide sequence ID" value="NZ_CP011530.1"/>
</dbReference>
<reference evidence="3 4" key="1">
    <citation type="submission" date="2015-09" db="EMBL/GenBank/DDBJ databases">
        <title>Genome Sequences of Mycobacterium immunogenum Isolates, Recuperated from a Chloraminated Drinking Water Distribution System Simulator Subjected to Episodes of Nitrification.</title>
        <authorList>
            <person name="Gomez-Alvarez V."/>
            <person name="Revetta R.P."/>
        </authorList>
    </citation>
    <scope>NUCLEOTIDE SEQUENCE [LARGE SCALE GENOMIC DNA]</scope>
    <source>
        <strain evidence="1 3">H008</strain>
        <strain evidence="2 4">H076</strain>
    </source>
</reference>
<comment type="caution">
    <text evidence="1">The sequence shown here is derived from an EMBL/GenBank/DDBJ whole genome shotgun (WGS) entry which is preliminary data.</text>
</comment>
<dbReference type="Proteomes" id="UP000037962">
    <property type="component" value="Unassembled WGS sequence"/>
</dbReference>
<accession>A0A7V8RU47</accession>
<protein>
    <submittedName>
        <fullName evidence="1">Uncharacterized protein</fullName>
    </submittedName>
</protein>
<sequence>MSYSGAVSPLKVSPREAVERDELPTFEFTGAEVVAEIRRLALRFPDQEAECKYVGKDDRPCCIGGRALANLGVPLSLLIQAEGTALDTVMSRLRITATQWQRSWARSTQANQDNGMAWGRAVSTADFYHSGSAVTA</sequence>
<organism evidence="1 3">
    <name type="scientific">Mycobacteroides immunogenum</name>
    <dbReference type="NCBI Taxonomy" id="83262"/>
    <lineage>
        <taxon>Bacteria</taxon>
        <taxon>Bacillati</taxon>
        <taxon>Actinomycetota</taxon>
        <taxon>Actinomycetes</taxon>
        <taxon>Mycobacteriales</taxon>
        <taxon>Mycobacteriaceae</taxon>
        <taxon>Mycobacteroides</taxon>
    </lineage>
</organism>
<dbReference type="EMBL" id="LJFO01000024">
    <property type="protein sequence ID" value="KPG02929.1"/>
    <property type="molecule type" value="Genomic_DNA"/>
</dbReference>
<dbReference type="Proteomes" id="UP000037843">
    <property type="component" value="Unassembled WGS sequence"/>
</dbReference>
<dbReference type="KEGG" id="miz:BAB75_18540"/>
<gene>
    <name evidence="1" type="ORF">AN908_26855</name>
    <name evidence="2" type="ORF">AN912_25030</name>
</gene>
<proteinExistence type="predicted"/>